<evidence type="ECO:0000256" key="5">
    <source>
        <dbReference type="ARBA" id="ARBA00023004"/>
    </source>
</evidence>
<dbReference type="Pfam" id="PF02668">
    <property type="entry name" value="TauD"/>
    <property type="match status" value="1"/>
</dbReference>
<keyword evidence="4" id="KW-0560">Oxidoreductase</keyword>
<sequence length="280" mass="31495">MPIEISPSGQPFAASVTGIDLSRPVSSDLVQELRNAWLEHHVLAFPRQSMSDDDLERFTLLFGPFGDDPFIAPIPGRKHIIAVKRAADETAPIFAESWHTDWSFQETPPAGTCLYGITIPPEGGDTLFANQHLALEQMPGALRRKIEGRYAIHSARNAYAPSGFYGESDRAAGRSMDIRPSEDADATQRHPLIIRHPETGREALFGCAGYIIGIEDMDQAESWDLLTEIYRWQTRPQFQYRHKWQADMLLMWDNRSLLHMATGGYKGHDRLLHRTTIGSA</sequence>
<dbReference type="PATRIC" id="fig|1280947.3.peg.2859"/>
<evidence type="ECO:0000256" key="1">
    <source>
        <dbReference type="ARBA" id="ARBA00005896"/>
    </source>
</evidence>
<dbReference type="AlphaFoldDB" id="A0A062UIR5"/>
<evidence type="ECO:0000256" key="3">
    <source>
        <dbReference type="ARBA" id="ARBA00022964"/>
    </source>
</evidence>
<dbReference type="SUPFAM" id="SSF51197">
    <property type="entry name" value="Clavaminate synthase-like"/>
    <property type="match status" value="1"/>
</dbReference>
<keyword evidence="2" id="KW-0479">Metal-binding</keyword>
<evidence type="ECO:0000259" key="6">
    <source>
        <dbReference type="Pfam" id="PF02668"/>
    </source>
</evidence>
<comment type="caution">
    <text evidence="7">The sequence shown here is derived from an EMBL/GenBank/DDBJ whole genome shotgun (WGS) entry which is preliminary data.</text>
</comment>
<dbReference type="Proteomes" id="UP000027190">
    <property type="component" value="Unassembled WGS sequence"/>
</dbReference>
<comment type="similarity">
    <text evidence="1">Belongs to the TfdA dioxygenase family.</text>
</comment>
<dbReference type="OrthoDB" id="7209371at2"/>
<proteinExistence type="inferred from homology"/>
<dbReference type="RefSeq" id="WP_034742121.1">
    <property type="nucleotide sequence ID" value="NZ_AWFG01000052.1"/>
</dbReference>
<dbReference type="GO" id="GO:0005737">
    <property type="term" value="C:cytoplasm"/>
    <property type="evidence" value="ECO:0007669"/>
    <property type="project" value="TreeGrafter"/>
</dbReference>
<dbReference type="InterPro" id="IPR051323">
    <property type="entry name" value="AtsK-like"/>
</dbReference>
<evidence type="ECO:0000256" key="2">
    <source>
        <dbReference type="ARBA" id="ARBA00022723"/>
    </source>
</evidence>
<dbReference type="STRING" id="1280947.HY30_07180"/>
<reference evidence="7 8" key="1">
    <citation type="journal article" date="2014" name="Antonie Van Leeuwenhoek">
        <title>Hyphomonas beringensis sp. nov. and Hyphomonas chukchiensis sp. nov., isolated from surface seawater of the Bering Sea and Chukchi Sea.</title>
        <authorList>
            <person name="Li C."/>
            <person name="Lai Q."/>
            <person name="Li G."/>
            <person name="Dong C."/>
            <person name="Wang J."/>
            <person name="Liao Y."/>
            <person name="Shao Z."/>
        </authorList>
    </citation>
    <scope>NUCLEOTIDE SEQUENCE [LARGE SCALE GENOMIC DNA]</scope>
    <source>
        <strain evidence="7 8">BH-BN04-4</strain>
    </source>
</reference>
<dbReference type="InterPro" id="IPR042098">
    <property type="entry name" value="TauD-like_sf"/>
</dbReference>
<dbReference type="PANTHER" id="PTHR30468">
    <property type="entry name" value="ALPHA-KETOGLUTARATE-DEPENDENT SULFONATE DIOXYGENASE"/>
    <property type="match status" value="1"/>
</dbReference>
<keyword evidence="5" id="KW-0408">Iron</keyword>
<organism evidence="7 8">
    <name type="scientific">Hyphomonas chukchiensis</name>
    <dbReference type="NCBI Taxonomy" id="1280947"/>
    <lineage>
        <taxon>Bacteria</taxon>
        <taxon>Pseudomonadati</taxon>
        <taxon>Pseudomonadota</taxon>
        <taxon>Alphaproteobacteria</taxon>
        <taxon>Hyphomonadales</taxon>
        <taxon>Hyphomonadaceae</taxon>
        <taxon>Hyphomonas</taxon>
    </lineage>
</organism>
<gene>
    <name evidence="7" type="ORF">HY30_07180</name>
</gene>
<keyword evidence="3" id="KW-0223">Dioxygenase</keyword>
<dbReference type="eggNOG" id="COG2175">
    <property type="taxonomic scope" value="Bacteria"/>
</dbReference>
<dbReference type="GO" id="GO:0006790">
    <property type="term" value="P:sulfur compound metabolic process"/>
    <property type="evidence" value="ECO:0007669"/>
    <property type="project" value="TreeGrafter"/>
</dbReference>
<dbReference type="InterPro" id="IPR003819">
    <property type="entry name" value="TauD/TfdA-like"/>
</dbReference>
<protein>
    <recommendedName>
        <fullName evidence="6">TauD/TfdA-like domain-containing protein</fullName>
    </recommendedName>
</protein>
<feature type="domain" description="TauD/TfdA-like" evidence="6">
    <location>
        <begin position="5"/>
        <end position="276"/>
    </location>
</feature>
<dbReference type="GO" id="GO:0046872">
    <property type="term" value="F:metal ion binding"/>
    <property type="evidence" value="ECO:0007669"/>
    <property type="project" value="UniProtKB-KW"/>
</dbReference>
<evidence type="ECO:0000313" key="7">
    <source>
        <dbReference type="EMBL" id="KCZ56030.1"/>
    </source>
</evidence>
<name>A0A062UIR5_9PROT</name>
<dbReference type="EMBL" id="AWFG01000052">
    <property type="protein sequence ID" value="KCZ56030.1"/>
    <property type="molecule type" value="Genomic_DNA"/>
</dbReference>
<dbReference type="Gene3D" id="3.60.130.10">
    <property type="entry name" value="Clavaminate synthase-like"/>
    <property type="match status" value="1"/>
</dbReference>
<dbReference type="GO" id="GO:0000908">
    <property type="term" value="F:taurine dioxygenase activity"/>
    <property type="evidence" value="ECO:0007669"/>
    <property type="project" value="TreeGrafter"/>
</dbReference>
<evidence type="ECO:0000313" key="8">
    <source>
        <dbReference type="Proteomes" id="UP000027190"/>
    </source>
</evidence>
<accession>A0A062UIR5</accession>
<evidence type="ECO:0000256" key="4">
    <source>
        <dbReference type="ARBA" id="ARBA00023002"/>
    </source>
</evidence>
<keyword evidence="8" id="KW-1185">Reference proteome</keyword>
<dbReference type="PANTHER" id="PTHR30468:SF1">
    <property type="entry name" value="ALPHA-KETOGLUTARATE-DEPENDENT SULFONATE DIOXYGENASE"/>
    <property type="match status" value="1"/>
</dbReference>